<evidence type="ECO:0000256" key="5">
    <source>
        <dbReference type="ARBA" id="ARBA00022989"/>
    </source>
</evidence>
<keyword evidence="2" id="KW-0813">Transport</keyword>
<proteinExistence type="predicted"/>
<protein>
    <recommendedName>
        <fullName evidence="10">SMP-LTD domain-containing protein</fullName>
    </recommendedName>
</protein>
<evidence type="ECO:0000256" key="4">
    <source>
        <dbReference type="ARBA" id="ARBA00022824"/>
    </source>
</evidence>
<feature type="region of interest" description="Disordered" evidence="9">
    <location>
        <begin position="674"/>
        <end position="806"/>
    </location>
</feature>
<keyword evidence="8" id="KW-0472">Membrane</keyword>
<feature type="compositionally biased region" description="Polar residues" evidence="9">
    <location>
        <begin position="644"/>
        <end position="653"/>
    </location>
</feature>
<dbReference type="EMBL" id="JANQDX010000013">
    <property type="protein sequence ID" value="KAL0912955.1"/>
    <property type="molecule type" value="Genomic_DNA"/>
</dbReference>
<evidence type="ECO:0000256" key="7">
    <source>
        <dbReference type="ARBA" id="ARBA00023121"/>
    </source>
</evidence>
<sequence>MAFVTLVLGFLLGSLLVLAAEGFVLYLAIVRLRRKALAGPEPQQEPGDLYSEQWLAAACNKQGIVWFLEPENVPKVGLNESQTGGPKELKLKKGTVQVQPVKKYAKIKDHLLILSDLDGSQATIKLFDCTILAVSSSNLSSKKWAKRYPIRLESKSSTVYDGSKTCYLYFDTAWEKESWCKALRLASSRDNKLINWYAQISKEFNYYLASFSAEFPSFLKPSALHGEIVEKTIRVDGSSTYSKARFFFKKLTKKASKSGVESRANPVLSSTRDARKTAEKLVTLNDVTLSEGSVKSPLEDKYSSSSFQDVVHLGNKGPIMSDAAFDDKLFGDDGTLCWNLLLSRLFFDAKRSAELNSLVKFRIQKTLSNMRTPSYIGGITCTSIDLGNLPPYIHKIRVLPMDLTEVWAVEFDIEYLGRLLLDIETRIEVCEPELQEEFINASSEPNYNEETSSLLEGIEYYSNQLNSSACLSNELDERDEEGEVDCSKQPKISTPALINKSKWKTILHTIAQQVSQVPLSLAIRIASLRGTLRLHIRPPPSDQLWFGFTSMPDIDWHLESSIGERKITSTHIALLMGNRFKAAVRDSLVLPNCESICIPWMLAEKDDWVPQKVAPFIRISQEAMNMSMPRADSTGPPKDLKTKPSISSGTKTSYPDDKSEKVKDVVYVQKASDDDPLKYASSQSKNDKSRSVSSSSAYHGDTRSDASASASASASEELLAPLLRMDGTQDGSNQGRVDSSRTASPGSTMENPSTLPEEDAKPKRVGRRARMMDLGKKVGEKIEEKRRNLEEKSRHIVEKMLENSKS</sequence>
<dbReference type="InterPro" id="IPR031468">
    <property type="entry name" value="SMP_LBD"/>
</dbReference>
<feature type="compositionally biased region" description="Basic and acidic residues" evidence="9">
    <location>
        <begin position="770"/>
        <end position="806"/>
    </location>
</feature>
<keyword evidence="6" id="KW-0445">Lipid transport</keyword>
<feature type="compositionally biased region" description="Low complexity" evidence="9">
    <location>
        <begin position="706"/>
        <end position="715"/>
    </location>
</feature>
<dbReference type="PROSITE" id="PS51847">
    <property type="entry name" value="SMP"/>
    <property type="match status" value="1"/>
</dbReference>
<dbReference type="GO" id="GO:0005789">
    <property type="term" value="C:endoplasmic reticulum membrane"/>
    <property type="evidence" value="ECO:0007669"/>
    <property type="project" value="UniProtKB-SubCell"/>
</dbReference>
<keyword evidence="5" id="KW-1133">Transmembrane helix</keyword>
<dbReference type="AlphaFoldDB" id="A0ABD0UJG6"/>
<evidence type="ECO:0000256" key="2">
    <source>
        <dbReference type="ARBA" id="ARBA00022448"/>
    </source>
</evidence>
<keyword evidence="4" id="KW-0256">Endoplasmic reticulum</keyword>
<name>A0ABD0UJG6_DENTH</name>
<evidence type="ECO:0000256" key="3">
    <source>
        <dbReference type="ARBA" id="ARBA00022692"/>
    </source>
</evidence>
<evidence type="ECO:0000256" key="9">
    <source>
        <dbReference type="SAM" id="MobiDB-lite"/>
    </source>
</evidence>
<gene>
    <name evidence="11" type="ORF">M5K25_016379</name>
</gene>
<dbReference type="GO" id="GO:0006869">
    <property type="term" value="P:lipid transport"/>
    <property type="evidence" value="ECO:0007669"/>
    <property type="project" value="UniProtKB-KW"/>
</dbReference>
<feature type="compositionally biased region" description="Polar residues" evidence="9">
    <location>
        <begin position="729"/>
        <end position="754"/>
    </location>
</feature>
<keyword evidence="7" id="KW-0446">Lipid-binding</keyword>
<keyword evidence="12" id="KW-1185">Reference proteome</keyword>
<feature type="domain" description="SMP-LTD" evidence="10">
    <location>
        <begin position="332"/>
        <end position="599"/>
    </location>
</feature>
<dbReference type="PANTHER" id="PTHR13466">
    <property type="entry name" value="TEX2 PROTEIN-RELATED"/>
    <property type="match status" value="1"/>
</dbReference>
<evidence type="ECO:0000256" key="1">
    <source>
        <dbReference type="ARBA" id="ARBA00004586"/>
    </source>
</evidence>
<evidence type="ECO:0000313" key="11">
    <source>
        <dbReference type="EMBL" id="KAL0912955.1"/>
    </source>
</evidence>
<accession>A0ABD0UJG6</accession>
<comment type="caution">
    <text evidence="11">The sequence shown here is derived from an EMBL/GenBank/DDBJ whole genome shotgun (WGS) entry which is preliminary data.</text>
</comment>
<evidence type="ECO:0000313" key="12">
    <source>
        <dbReference type="Proteomes" id="UP001552299"/>
    </source>
</evidence>
<keyword evidence="3" id="KW-0812">Transmembrane</keyword>
<reference evidence="11 12" key="1">
    <citation type="journal article" date="2024" name="Plant Biotechnol. J.">
        <title>Dendrobium thyrsiflorum genome and its molecular insights into genes involved in important horticultural traits.</title>
        <authorList>
            <person name="Chen B."/>
            <person name="Wang J.Y."/>
            <person name="Zheng P.J."/>
            <person name="Li K.L."/>
            <person name="Liang Y.M."/>
            <person name="Chen X.F."/>
            <person name="Zhang C."/>
            <person name="Zhao X."/>
            <person name="He X."/>
            <person name="Zhang G.Q."/>
            <person name="Liu Z.J."/>
            <person name="Xu Q."/>
        </authorList>
    </citation>
    <scope>NUCLEOTIDE SEQUENCE [LARGE SCALE GENOMIC DNA]</scope>
    <source>
        <strain evidence="11">GZMU011</strain>
    </source>
</reference>
<dbReference type="CDD" id="cd21675">
    <property type="entry name" value="SMP_TEX2"/>
    <property type="match status" value="1"/>
</dbReference>
<evidence type="ECO:0000259" key="10">
    <source>
        <dbReference type="PROSITE" id="PS51847"/>
    </source>
</evidence>
<evidence type="ECO:0000256" key="6">
    <source>
        <dbReference type="ARBA" id="ARBA00023055"/>
    </source>
</evidence>
<dbReference type="SUPFAM" id="SSF50729">
    <property type="entry name" value="PH domain-like"/>
    <property type="match status" value="1"/>
</dbReference>
<dbReference type="Pfam" id="PF23065">
    <property type="entry name" value="PH_SMPa"/>
    <property type="match status" value="1"/>
</dbReference>
<organism evidence="11 12">
    <name type="scientific">Dendrobium thyrsiflorum</name>
    <name type="common">Pinecone-like raceme dendrobium</name>
    <name type="synonym">Orchid</name>
    <dbReference type="NCBI Taxonomy" id="117978"/>
    <lineage>
        <taxon>Eukaryota</taxon>
        <taxon>Viridiplantae</taxon>
        <taxon>Streptophyta</taxon>
        <taxon>Embryophyta</taxon>
        <taxon>Tracheophyta</taxon>
        <taxon>Spermatophyta</taxon>
        <taxon>Magnoliopsida</taxon>
        <taxon>Liliopsida</taxon>
        <taxon>Asparagales</taxon>
        <taxon>Orchidaceae</taxon>
        <taxon>Epidendroideae</taxon>
        <taxon>Malaxideae</taxon>
        <taxon>Dendrobiinae</taxon>
        <taxon>Dendrobium</taxon>
    </lineage>
</organism>
<comment type="subcellular location">
    <subcellularLocation>
        <location evidence="1">Endoplasmic reticulum membrane</location>
    </subcellularLocation>
</comment>
<dbReference type="GO" id="GO:0008289">
    <property type="term" value="F:lipid binding"/>
    <property type="evidence" value="ECO:0007669"/>
    <property type="project" value="UniProtKB-KW"/>
</dbReference>
<dbReference type="PANTHER" id="PTHR13466:SF0">
    <property type="entry name" value="SMP-LTD DOMAIN-CONTAINING PROTEIN"/>
    <property type="match status" value="1"/>
</dbReference>
<dbReference type="InterPro" id="IPR057080">
    <property type="entry name" value="PH_SMPa"/>
</dbReference>
<feature type="region of interest" description="Disordered" evidence="9">
    <location>
        <begin position="625"/>
        <end position="662"/>
    </location>
</feature>
<dbReference type="Proteomes" id="UP001552299">
    <property type="component" value="Unassembled WGS sequence"/>
</dbReference>
<evidence type="ECO:0000256" key="8">
    <source>
        <dbReference type="ARBA" id="ARBA00023136"/>
    </source>
</evidence>